<dbReference type="InterPro" id="IPR029046">
    <property type="entry name" value="LolA/LolB/LppX"/>
</dbReference>
<evidence type="ECO:0000313" key="1">
    <source>
        <dbReference type="EMBL" id="QSG08754.1"/>
    </source>
</evidence>
<dbReference type="AlphaFoldDB" id="A0A897N8A5"/>
<accession>A0A897N8A5</accession>
<dbReference type="Gene3D" id="2.50.20.10">
    <property type="entry name" value="Lipoprotein localisation LolA/LolB/LppX"/>
    <property type="match status" value="1"/>
</dbReference>
<keyword evidence="1" id="KW-0449">Lipoprotein</keyword>
<reference evidence="1 2" key="1">
    <citation type="submission" date="2020-11" db="EMBL/GenBank/DDBJ databases">
        <title>Carbohydrate-dependent, anaerobic sulfur respiration: A novel catabolism in halophilic archaea.</title>
        <authorList>
            <person name="Sorokin D.Y."/>
            <person name="Messina E."/>
            <person name="Smedile F."/>
            <person name="La Cono V."/>
            <person name="Hallsworth J.E."/>
            <person name="Yakimov M.M."/>
        </authorList>
    </citation>
    <scope>NUCLEOTIDE SEQUENCE [LARGE SCALE GENOMIC DNA]</scope>
    <source>
        <strain evidence="1 2">HSR12-2</strain>
    </source>
</reference>
<dbReference type="SUPFAM" id="SSF89392">
    <property type="entry name" value="Prokaryotic lipoproteins and lipoprotein localization factors"/>
    <property type="match status" value="1"/>
</dbReference>
<sequence length="389" mass="42373">MSSASDVPFRALLLLFAVVLVALSGCAALDSQQTEFPTAGAVEETLADLEAVNATVVSSLDGSRVSEQQIAFEVGTQRRRSTTQVGETESLVVANDSVTWRYDRAANTVQVTRRSDRDRQSNASISRSMASIFGRLNAGSDDSEQKDVLEPLILPSAGAGGQQPFSGPVERFENASLTYLGTETIADREAYVVEVVPQPDVNTANITLWIDKEWYYPLQWDSTIVVDGERRTVTTAYRNVTFNPEIPADTFRFEPPANATVVERTVVSRSFETRGELVAASEMTIPDPDVPEPLIFDSARYFDDNGTVRTSLQYTNGSATLRVTKSEPIGDSASLPEGNRVEINDHEGVIQTFESGTSLVWSCEGYRYTVFGDVPAETVHAVGKSINCG</sequence>
<gene>
    <name evidence="1" type="primary">lolA</name>
    <name evidence="1" type="ORF">HSR122_1357</name>
</gene>
<dbReference type="PANTHER" id="PTHR37507">
    <property type="entry name" value="SPORULATION PROTEIN YDCC"/>
    <property type="match status" value="1"/>
</dbReference>
<proteinExistence type="predicted"/>
<keyword evidence="2" id="KW-1185">Reference proteome</keyword>
<protein>
    <submittedName>
        <fullName evidence="1">Outer membrane lipoprotein-sorting protein</fullName>
    </submittedName>
</protein>
<dbReference type="InterPro" id="IPR052944">
    <property type="entry name" value="Sporulation_related"/>
</dbReference>
<dbReference type="Pfam" id="PF09865">
    <property type="entry name" value="DUF2092"/>
    <property type="match status" value="1"/>
</dbReference>
<dbReference type="Proteomes" id="UP000662973">
    <property type="component" value="Chromosome"/>
</dbReference>
<dbReference type="KEGG" id="hds:HSR122_1357"/>
<evidence type="ECO:0000313" key="2">
    <source>
        <dbReference type="Proteomes" id="UP000662973"/>
    </source>
</evidence>
<dbReference type="EMBL" id="CP064788">
    <property type="protein sequence ID" value="QSG08754.1"/>
    <property type="molecule type" value="Genomic_DNA"/>
</dbReference>
<dbReference type="InterPro" id="IPR019207">
    <property type="entry name" value="DUF2092"/>
</dbReference>
<organism evidence="1 2">
    <name type="scientific">Halapricum desulfuricans</name>
    <dbReference type="NCBI Taxonomy" id="2841257"/>
    <lineage>
        <taxon>Archaea</taxon>
        <taxon>Methanobacteriati</taxon>
        <taxon>Methanobacteriota</taxon>
        <taxon>Stenosarchaea group</taxon>
        <taxon>Halobacteria</taxon>
        <taxon>Halobacteriales</taxon>
        <taxon>Haloarculaceae</taxon>
        <taxon>Halapricum</taxon>
    </lineage>
</organism>
<name>A0A897N8A5_9EURY</name>
<dbReference type="PANTHER" id="PTHR37507:SF2">
    <property type="entry name" value="SPORULATION PROTEIN YDCC"/>
    <property type="match status" value="1"/>
</dbReference>